<evidence type="ECO:0000313" key="1">
    <source>
        <dbReference type="EMBL" id="GBP86362.1"/>
    </source>
</evidence>
<evidence type="ECO:0000313" key="2">
    <source>
        <dbReference type="Proteomes" id="UP000299102"/>
    </source>
</evidence>
<protein>
    <submittedName>
        <fullName evidence="1">Uncharacterized protein</fullName>
    </submittedName>
</protein>
<dbReference type="Proteomes" id="UP000299102">
    <property type="component" value="Unassembled WGS sequence"/>
</dbReference>
<feature type="non-terminal residue" evidence="1">
    <location>
        <position position="30"/>
    </location>
</feature>
<accession>A0A4C1ZG13</accession>
<dbReference type="AlphaFoldDB" id="A0A4C1ZG13"/>
<name>A0A4C1ZG13_EUMVA</name>
<organism evidence="1 2">
    <name type="scientific">Eumeta variegata</name>
    <name type="common">Bagworm moth</name>
    <name type="synonym">Eumeta japonica</name>
    <dbReference type="NCBI Taxonomy" id="151549"/>
    <lineage>
        <taxon>Eukaryota</taxon>
        <taxon>Metazoa</taxon>
        <taxon>Ecdysozoa</taxon>
        <taxon>Arthropoda</taxon>
        <taxon>Hexapoda</taxon>
        <taxon>Insecta</taxon>
        <taxon>Pterygota</taxon>
        <taxon>Neoptera</taxon>
        <taxon>Endopterygota</taxon>
        <taxon>Lepidoptera</taxon>
        <taxon>Glossata</taxon>
        <taxon>Ditrysia</taxon>
        <taxon>Tineoidea</taxon>
        <taxon>Psychidae</taxon>
        <taxon>Oiketicinae</taxon>
        <taxon>Eumeta</taxon>
    </lineage>
</organism>
<proteinExistence type="predicted"/>
<gene>
    <name evidence="1" type="ORF">EVAR_62724_1</name>
</gene>
<reference evidence="1 2" key="1">
    <citation type="journal article" date="2019" name="Commun. Biol.">
        <title>The bagworm genome reveals a unique fibroin gene that provides high tensile strength.</title>
        <authorList>
            <person name="Kono N."/>
            <person name="Nakamura H."/>
            <person name="Ohtoshi R."/>
            <person name="Tomita M."/>
            <person name="Numata K."/>
            <person name="Arakawa K."/>
        </authorList>
    </citation>
    <scope>NUCLEOTIDE SEQUENCE [LARGE SCALE GENOMIC DNA]</scope>
</reference>
<dbReference type="EMBL" id="BGZK01001790">
    <property type="protein sequence ID" value="GBP86362.1"/>
    <property type="molecule type" value="Genomic_DNA"/>
</dbReference>
<sequence>MSKTIAQCRRLNGDHEAQRLWNPSPSVDLA</sequence>
<keyword evidence="2" id="KW-1185">Reference proteome</keyword>
<comment type="caution">
    <text evidence="1">The sequence shown here is derived from an EMBL/GenBank/DDBJ whole genome shotgun (WGS) entry which is preliminary data.</text>
</comment>